<dbReference type="RefSeq" id="WP_154524300.1">
    <property type="nucleotide sequence ID" value="NZ_VULZ01000004.1"/>
</dbReference>
<feature type="transmembrane region" description="Helical" evidence="1">
    <location>
        <begin position="105"/>
        <end position="129"/>
    </location>
</feature>
<keyword evidence="1" id="KW-0812">Transmembrane</keyword>
<evidence type="ECO:0000313" key="3">
    <source>
        <dbReference type="Proteomes" id="UP000481852"/>
    </source>
</evidence>
<feature type="transmembrane region" description="Helical" evidence="1">
    <location>
        <begin position="176"/>
        <end position="193"/>
    </location>
</feature>
<accession>A0A6L5X7T5</accession>
<name>A0A6L5X7T5_9FIRM</name>
<organism evidence="2 3">
    <name type="scientific">Porcincola intestinalis</name>
    <dbReference type="NCBI Taxonomy" id="2606632"/>
    <lineage>
        <taxon>Bacteria</taxon>
        <taxon>Bacillati</taxon>
        <taxon>Bacillota</taxon>
        <taxon>Clostridia</taxon>
        <taxon>Lachnospirales</taxon>
        <taxon>Lachnospiraceae</taxon>
        <taxon>Porcincola</taxon>
    </lineage>
</organism>
<proteinExistence type="predicted"/>
<dbReference type="AlphaFoldDB" id="A0A6L5X7T5"/>
<dbReference type="Proteomes" id="UP000481852">
    <property type="component" value="Unassembled WGS sequence"/>
</dbReference>
<evidence type="ECO:0000256" key="1">
    <source>
        <dbReference type="SAM" id="Phobius"/>
    </source>
</evidence>
<reference evidence="2 3" key="1">
    <citation type="submission" date="2019-08" db="EMBL/GenBank/DDBJ databases">
        <title>In-depth cultivation of the pig gut microbiome towards novel bacterial diversity and tailored functional studies.</title>
        <authorList>
            <person name="Wylensek D."/>
            <person name="Hitch T.C.A."/>
            <person name="Clavel T."/>
        </authorList>
    </citation>
    <scope>NUCLEOTIDE SEQUENCE [LARGE SCALE GENOMIC DNA]</scope>
    <source>
        <strain evidence="2 3">Oil+RF-744-WCA-WT-11</strain>
    </source>
</reference>
<dbReference type="Pfam" id="PF04854">
    <property type="entry name" value="DUF624"/>
    <property type="match status" value="1"/>
</dbReference>
<feature type="transmembrane region" description="Helical" evidence="1">
    <location>
        <begin position="72"/>
        <end position="93"/>
    </location>
</feature>
<comment type="caution">
    <text evidence="2">The sequence shown here is derived from an EMBL/GenBank/DDBJ whole genome shotgun (WGS) entry which is preliminary data.</text>
</comment>
<protein>
    <submittedName>
        <fullName evidence="2">DUF624 domain-containing protein</fullName>
    </submittedName>
</protein>
<gene>
    <name evidence="2" type="ORF">FYJ35_05350</name>
</gene>
<sequence>MSKKSVFAYSGPVFTWGSKAFDLMLVSIWWILGSLPIVTIGASAAAIYDAVSRSVVEDRESVTERFWATWKNSLKIGSLHGLSSFLLSALFLLNFGISSKLFHGHVQWLLCALYLVLFLAVMAVCCYLFPLISRYRMPFGWYLKPAVFCTYHYPLQTIAGIALLMAGYYAVYRFPLTVLLVPGFFTWFLNGLVEKKIRSFQGGQE</sequence>
<feature type="transmembrane region" description="Helical" evidence="1">
    <location>
        <begin position="28"/>
        <end position="51"/>
    </location>
</feature>
<evidence type="ECO:0000313" key="2">
    <source>
        <dbReference type="EMBL" id="MSS14472.1"/>
    </source>
</evidence>
<dbReference type="EMBL" id="VULZ01000004">
    <property type="protein sequence ID" value="MSS14472.1"/>
    <property type="molecule type" value="Genomic_DNA"/>
</dbReference>
<keyword evidence="3" id="KW-1185">Reference proteome</keyword>
<keyword evidence="1" id="KW-0472">Membrane</keyword>
<keyword evidence="1" id="KW-1133">Transmembrane helix</keyword>
<dbReference type="InterPro" id="IPR006938">
    <property type="entry name" value="DUF624"/>
</dbReference>